<dbReference type="Pfam" id="PF01676">
    <property type="entry name" value="Metalloenzyme"/>
    <property type="match status" value="1"/>
</dbReference>
<evidence type="ECO:0000256" key="3">
    <source>
        <dbReference type="ARBA" id="ARBA00023211"/>
    </source>
</evidence>
<evidence type="ECO:0000313" key="6">
    <source>
        <dbReference type="Proteomes" id="UP000346198"/>
    </source>
</evidence>
<evidence type="ECO:0000313" key="5">
    <source>
        <dbReference type="EMBL" id="VGO21210.1"/>
    </source>
</evidence>
<dbReference type="GO" id="GO:0005829">
    <property type="term" value="C:cytosol"/>
    <property type="evidence" value="ECO:0007669"/>
    <property type="project" value="TreeGrafter"/>
</dbReference>
<dbReference type="GO" id="GO:0008973">
    <property type="term" value="F:phosphopentomutase activity"/>
    <property type="evidence" value="ECO:0007669"/>
    <property type="project" value="InterPro"/>
</dbReference>
<dbReference type="AlphaFoldDB" id="A0A6C2ULS2"/>
<dbReference type="PANTHER" id="PTHR21110:SF0">
    <property type="entry name" value="PHOSPHOPENTOMUTASE"/>
    <property type="match status" value="1"/>
</dbReference>
<dbReference type="GO" id="GO:0009117">
    <property type="term" value="P:nucleotide metabolic process"/>
    <property type="evidence" value="ECO:0007669"/>
    <property type="project" value="InterPro"/>
</dbReference>
<keyword evidence="3" id="KW-0464">Manganese</keyword>
<name>A0A6C2ULS2_9BACT</name>
<proteinExistence type="inferred from homology"/>
<dbReference type="GO" id="GO:0000287">
    <property type="term" value="F:magnesium ion binding"/>
    <property type="evidence" value="ECO:0007669"/>
    <property type="project" value="InterPro"/>
</dbReference>
<dbReference type="Gene3D" id="3.40.720.10">
    <property type="entry name" value="Alkaline Phosphatase, subunit A"/>
    <property type="match status" value="1"/>
</dbReference>
<organism evidence="5 6">
    <name type="scientific">Pontiella sulfatireligans</name>
    <dbReference type="NCBI Taxonomy" id="2750658"/>
    <lineage>
        <taxon>Bacteria</taxon>
        <taxon>Pseudomonadati</taxon>
        <taxon>Kiritimatiellota</taxon>
        <taxon>Kiritimatiellia</taxon>
        <taxon>Kiritimatiellales</taxon>
        <taxon>Pontiellaceae</taxon>
        <taxon>Pontiella</taxon>
    </lineage>
</organism>
<feature type="domain" description="Metalloenzyme" evidence="4">
    <location>
        <begin position="1"/>
        <end position="281"/>
    </location>
</feature>
<protein>
    <submittedName>
        <fullName evidence="5">2,3-bisphosphoglycerate-independent phosphoglycerate mutase</fullName>
    </submittedName>
</protein>
<keyword evidence="6" id="KW-1185">Reference proteome</keyword>
<evidence type="ECO:0000256" key="1">
    <source>
        <dbReference type="ARBA" id="ARBA00010373"/>
    </source>
</evidence>
<accession>A0A6C2ULS2</accession>
<sequence length="283" mass="31117">MKIIFIFIDGLGLGADDPDVNPLCDPRFPNLANLLAGATPLDACLGVEGLPQSATGQATLLTGVNAAKAMGRHIEGFPPAALKKLIEHDNLFSKLRKLHKHCTFANSYWIDDPYRIPLRRQSVTTVMTLKALGDVRHKEELMAGLAVNHDITRWTMHTRGYDGPLIEPEEAAEHLLAVAEAHDFTLFEYFLTDRAGHSGDLKLVFQCLETMERFLGKAATFADQPNHLFLLCSDHGNIEDPTTTRHTKNPVPLVALGTGAERFQTLKTLTDVTPAILNAFKAS</sequence>
<dbReference type="InterPro" id="IPR017850">
    <property type="entry name" value="Alkaline_phosphatase_core_sf"/>
</dbReference>
<keyword evidence="2" id="KW-0479">Metal-binding</keyword>
<dbReference type="Proteomes" id="UP000346198">
    <property type="component" value="Unassembled WGS sequence"/>
</dbReference>
<dbReference type="GO" id="GO:0043094">
    <property type="term" value="P:metabolic compound salvage"/>
    <property type="evidence" value="ECO:0007669"/>
    <property type="project" value="InterPro"/>
</dbReference>
<evidence type="ECO:0000256" key="2">
    <source>
        <dbReference type="ARBA" id="ARBA00022723"/>
    </source>
</evidence>
<reference evidence="5 6" key="1">
    <citation type="submission" date="2019-04" db="EMBL/GenBank/DDBJ databases">
        <authorList>
            <person name="Van Vliet M D."/>
        </authorList>
    </citation>
    <scope>NUCLEOTIDE SEQUENCE [LARGE SCALE GENOMIC DNA]</scope>
    <source>
        <strain evidence="5 6">F21</strain>
    </source>
</reference>
<dbReference type="EMBL" id="CAAHFH010000002">
    <property type="protein sequence ID" value="VGO21210.1"/>
    <property type="molecule type" value="Genomic_DNA"/>
</dbReference>
<dbReference type="SUPFAM" id="SSF53649">
    <property type="entry name" value="Alkaline phosphatase-like"/>
    <property type="match status" value="1"/>
</dbReference>
<comment type="similarity">
    <text evidence="1">Belongs to the phosphopentomutase family.</text>
</comment>
<dbReference type="InterPro" id="IPR006124">
    <property type="entry name" value="Metalloenzyme"/>
</dbReference>
<gene>
    <name evidence="5" type="primary">gpmI_1</name>
    <name evidence="5" type="ORF">SCARR_03282</name>
</gene>
<dbReference type="RefSeq" id="WP_136062693.1">
    <property type="nucleotide sequence ID" value="NZ_CAAHFH010000002.1"/>
</dbReference>
<dbReference type="PANTHER" id="PTHR21110">
    <property type="entry name" value="PHOSPHOPENTOMUTASE"/>
    <property type="match status" value="1"/>
</dbReference>
<dbReference type="InterPro" id="IPR010045">
    <property type="entry name" value="DeoB"/>
</dbReference>
<evidence type="ECO:0000259" key="4">
    <source>
        <dbReference type="Pfam" id="PF01676"/>
    </source>
</evidence>